<dbReference type="InterPro" id="IPR007140">
    <property type="entry name" value="DUF350"/>
</dbReference>
<evidence type="ECO:0000313" key="9">
    <source>
        <dbReference type="Proteomes" id="UP000706525"/>
    </source>
</evidence>
<evidence type="ECO:0000313" key="8">
    <source>
        <dbReference type="EMBL" id="CAG9174790.1"/>
    </source>
</evidence>
<evidence type="ECO:0000256" key="2">
    <source>
        <dbReference type="ARBA" id="ARBA00005779"/>
    </source>
</evidence>
<reference evidence="8 9" key="1">
    <citation type="submission" date="2021-08" db="EMBL/GenBank/DDBJ databases">
        <authorList>
            <person name="Peeters C."/>
        </authorList>
    </citation>
    <scope>NUCLEOTIDE SEQUENCE [LARGE SCALE GENOMIC DNA]</scope>
    <source>
        <strain evidence="8 9">LMG 32289</strain>
    </source>
</reference>
<evidence type="ECO:0000256" key="6">
    <source>
        <dbReference type="ARBA" id="ARBA00023136"/>
    </source>
</evidence>
<feature type="transmembrane region" description="Helical" evidence="7">
    <location>
        <begin position="12"/>
        <end position="32"/>
    </location>
</feature>
<feature type="transmembrane region" description="Helical" evidence="7">
    <location>
        <begin position="76"/>
        <end position="98"/>
    </location>
</feature>
<feature type="transmembrane region" description="Helical" evidence="7">
    <location>
        <begin position="110"/>
        <end position="131"/>
    </location>
</feature>
<comment type="caution">
    <text evidence="8">The sequence shown here is derived from an EMBL/GenBank/DDBJ whole genome shotgun (WGS) entry which is preliminary data.</text>
</comment>
<dbReference type="PANTHER" id="PTHR40043:SF1">
    <property type="entry name" value="UPF0719 INNER MEMBRANE PROTEIN YJFL"/>
    <property type="match status" value="1"/>
</dbReference>
<keyword evidence="6 7" id="KW-0472">Membrane</keyword>
<keyword evidence="4 7" id="KW-0812">Transmembrane</keyword>
<name>A0ABN7YRD1_9BURK</name>
<gene>
    <name evidence="8" type="ORF">LMG32289_03146</name>
</gene>
<evidence type="ECO:0008006" key="10">
    <source>
        <dbReference type="Google" id="ProtNLM"/>
    </source>
</evidence>
<proteinExistence type="inferred from homology"/>
<dbReference type="Proteomes" id="UP000706525">
    <property type="component" value="Unassembled WGS sequence"/>
</dbReference>
<evidence type="ECO:0000256" key="7">
    <source>
        <dbReference type="SAM" id="Phobius"/>
    </source>
</evidence>
<evidence type="ECO:0000256" key="3">
    <source>
        <dbReference type="ARBA" id="ARBA00022475"/>
    </source>
</evidence>
<evidence type="ECO:0000256" key="4">
    <source>
        <dbReference type="ARBA" id="ARBA00022692"/>
    </source>
</evidence>
<dbReference type="PANTHER" id="PTHR40043">
    <property type="entry name" value="UPF0719 INNER MEMBRANE PROTEIN YJFL"/>
    <property type="match status" value="1"/>
</dbReference>
<sequence>MQPITASIFAYATHLLASLVLLAVFVGVYTRITPFHEFTLIRKGNMAAALSLGGSTLGFCFTLSSSIQHNDSFMMFLLWALGAMVVQALVYAALTRALPDMNAAIESNNIAMGGLMGTLSVTVGVLNAACLS</sequence>
<comment type="similarity">
    <text evidence="2">Belongs to the UPF0719 family.</text>
</comment>
<dbReference type="Pfam" id="PF03994">
    <property type="entry name" value="DUF350"/>
    <property type="match status" value="1"/>
</dbReference>
<protein>
    <recommendedName>
        <fullName evidence="10">DUF350 domain-containing protein</fullName>
    </recommendedName>
</protein>
<accession>A0ABN7YRD1</accession>
<dbReference type="EMBL" id="CAJZAG010000006">
    <property type="protein sequence ID" value="CAG9174790.1"/>
    <property type="molecule type" value="Genomic_DNA"/>
</dbReference>
<evidence type="ECO:0000256" key="1">
    <source>
        <dbReference type="ARBA" id="ARBA00004651"/>
    </source>
</evidence>
<keyword evidence="5 7" id="KW-1133">Transmembrane helix</keyword>
<keyword evidence="3" id="KW-1003">Cell membrane</keyword>
<dbReference type="RefSeq" id="WP_223989809.1">
    <property type="nucleotide sequence ID" value="NZ_CAJZAG010000006.1"/>
</dbReference>
<feature type="transmembrane region" description="Helical" evidence="7">
    <location>
        <begin position="44"/>
        <end position="64"/>
    </location>
</feature>
<comment type="subcellular location">
    <subcellularLocation>
        <location evidence="1">Cell membrane</location>
        <topology evidence="1">Multi-pass membrane protein</topology>
    </subcellularLocation>
</comment>
<organism evidence="8 9">
    <name type="scientific">Cupriavidus pampae</name>
    <dbReference type="NCBI Taxonomy" id="659251"/>
    <lineage>
        <taxon>Bacteria</taxon>
        <taxon>Pseudomonadati</taxon>
        <taxon>Pseudomonadota</taxon>
        <taxon>Betaproteobacteria</taxon>
        <taxon>Burkholderiales</taxon>
        <taxon>Burkholderiaceae</taxon>
        <taxon>Cupriavidus</taxon>
    </lineage>
</organism>
<evidence type="ECO:0000256" key="5">
    <source>
        <dbReference type="ARBA" id="ARBA00022989"/>
    </source>
</evidence>
<keyword evidence="9" id="KW-1185">Reference proteome</keyword>